<dbReference type="GO" id="GO:0016791">
    <property type="term" value="F:phosphatase activity"/>
    <property type="evidence" value="ECO:0007669"/>
    <property type="project" value="TreeGrafter"/>
</dbReference>
<dbReference type="InterPro" id="IPR036412">
    <property type="entry name" value="HAD-like_sf"/>
</dbReference>
<dbReference type="AlphaFoldDB" id="A0A0C2ML59"/>
<dbReference type="OrthoDB" id="413953at2759"/>
<comment type="caution">
    <text evidence="1">The sequence shown here is derived from an EMBL/GenBank/DDBJ whole genome shotgun (WGS) entry which is preliminary data.</text>
</comment>
<dbReference type="SUPFAM" id="SSF56784">
    <property type="entry name" value="HAD-like"/>
    <property type="match status" value="1"/>
</dbReference>
<dbReference type="Pfam" id="PF13242">
    <property type="entry name" value="Hydrolase_like"/>
    <property type="match status" value="1"/>
</dbReference>
<dbReference type="Proteomes" id="UP000031668">
    <property type="component" value="Unassembled WGS sequence"/>
</dbReference>
<organism evidence="1 2">
    <name type="scientific">Thelohanellus kitauei</name>
    <name type="common">Myxosporean</name>
    <dbReference type="NCBI Taxonomy" id="669202"/>
    <lineage>
        <taxon>Eukaryota</taxon>
        <taxon>Metazoa</taxon>
        <taxon>Cnidaria</taxon>
        <taxon>Myxozoa</taxon>
        <taxon>Myxosporea</taxon>
        <taxon>Bivalvulida</taxon>
        <taxon>Platysporina</taxon>
        <taxon>Myxobolidae</taxon>
        <taxon>Thelohanellus</taxon>
    </lineage>
</organism>
<dbReference type="OMA" id="ISSEHYY"/>
<evidence type="ECO:0000313" key="2">
    <source>
        <dbReference type="Proteomes" id="UP000031668"/>
    </source>
</evidence>
<proteinExistence type="predicted"/>
<dbReference type="GO" id="GO:0005737">
    <property type="term" value="C:cytoplasm"/>
    <property type="evidence" value="ECO:0007669"/>
    <property type="project" value="TreeGrafter"/>
</dbReference>
<evidence type="ECO:0000313" key="1">
    <source>
        <dbReference type="EMBL" id="KII62351.1"/>
    </source>
</evidence>
<sequence length="200" mass="21884">MKDAKFKKSAFIVGSKGLAHEINLRGIRTVMQVGAVVVGLDRNINYWKIAHAVNYLTNPSVLFIGTNPDTALPAPNNRLLPCEHISYQGSGAMIAAVQAASGRTPLLLGKPSKHAFDVLRDEFELDPETTCMVGDRLETDILFGRRGGTKTALVFSGFTTKENYEKLKSESEAGKDVSDVFCEPHATFDSLKHLVDSLFQ</sequence>
<dbReference type="Gene3D" id="3.40.50.1000">
    <property type="entry name" value="HAD superfamily/HAD-like"/>
    <property type="match status" value="2"/>
</dbReference>
<protein>
    <submittedName>
        <fullName evidence="1">Pyridoxal phosphate phosphatase</fullName>
    </submittedName>
</protein>
<accession>A0A0C2ML59</accession>
<dbReference type="InterPro" id="IPR023214">
    <property type="entry name" value="HAD_sf"/>
</dbReference>
<keyword evidence="2" id="KW-1185">Reference proteome</keyword>
<dbReference type="PANTHER" id="PTHR19288">
    <property type="entry name" value="4-NITROPHENYLPHOSPHATASE-RELATED"/>
    <property type="match status" value="1"/>
</dbReference>
<reference evidence="1 2" key="1">
    <citation type="journal article" date="2014" name="Genome Biol. Evol.">
        <title>The genome of the myxosporean Thelohanellus kitauei shows adaptations to nutrient acquisition within its fish host.</title>
        <authorList>
            <person name="Yang Y."/>
            <person name="Xiong J."/>
            <person name="Zhou Z."/>
            <person name="Huo F."/>
            <person name="Miao W."/>
            <person name="Ran C."/>
            <person name="Liu Y."/>
            <person name="Zhang J."/>
            <person name="Feng J."/>
            <person name="Wang M."/>
            <person name="Wang M."/>
            <person name="Wang L."/>
            <person name="Yao B."/>
        </authorList>
    </citation>
    <scope>NUCLEOTIDE SEQUENCE [LARGE SCALE GENOMIC DNA]</scope>
    <source>
        <strain evidence="1">Wuqing</strain>
    </source>
</reference>
<dbReference type="PANTHER" id="PTHR19288:SF93">
    <property type="entry name" value="FI11325P-RELATED"/>
    <property type="match status" value="1"/>
</dbReference>
<dbReference type="EMBL" id="JWZT01005004">
    <property type="protein sequence ID" value="KII62351.1"/>
    <property type="molecule type" value="Genomic_DNA"/>
</dbReference>
<gene>
    <name evidence="1" type="ORF">RF11_11679</name>
</gene>
<name>A0A0C2ML59_THEKT</name>